<reference evidence="8" key="1">
    <citation type="submission" date="2008-01" db="EMBL/GenBank/DDBJ databases">
        <authorList>
            <person name="Schaefer H."/>
            <person name="Ferriera S."/>
            <person name="Johnson J."/>
            <person name="Kravitz S."/>
            <person name="Beeson K."/>
            <person name="Sutton G."/>
            <person name="Rogers Y.-H."/>
            <person name="Friedman R."/>
            <person name="Frazier M."/>
            <person name="Venter J.C."/>
        </authorList>
    </citation>
    <scope>NUCLEOTIDE SEQUENCE</scope>
    <source>
        <strain evidence="8">DMS010</strain>
    </source>
</reference>
<dbReference type="Proteomes" id="UP000004679">
    <property type="component" value="Unassembled WGS sequence"/>
</dbReference>
<proteinExistence type="predicted"/>
<evidence type="ECO:0000313" key="8">
    <source>
        <dbReference type="EMBL" id="EEF80804.1"/>
    </source>
</evidence>
<dbReference type="HOGENOM" id="CLU_1711125_0_0_6"/>
<evidence type="ECO:0000256" key="2">
    <source>
        <dbReference type="SAM" id="Phobius"/>
    </source>
</evidence>
<sequence length="153" mass="17077">MCLMADKYQSRTDLLVENASLRGSIATMRAAEWSKTIRWFIAGSALVLGLYLLSPVAISWAGKTTKADIGINAKIHAEINKDEKSAEESSYLVGLLGGLFGVFGILYGRGQSRHRKNVVERYQPYKEMYEKEVDSKRTSSDLTPRGETRPEDV</sequence>
<keyword evidence="2" id="KW-0472">Membrane</keyword>
<evidence type="ECO:0000313" key="7">
    <source>
        <dbReference type="EMBL" id="EEF80628.1"/>
    </source>
</evidence>
<evidence type="ECO:0000313" key="6">
    <source>
        <dbReference type="EMBL" id="EEF80420.1"/>
    </source>
</evidence>
<dbReference type="EMBL" id="GG657903">
    <property type="protein sequence ID" value="EEF78910.1"/>
    <property type="molecule type" value="Genomic_DNA"/>
</dbReference>
<evidence type="ECO:0000256" key="1">
    <source>
        <dbReference type="SAM" id="MobiDB-lite"/>
    </source>
</evidence>
<dbReference type="EMBL" id="GG657895">
    <property type="protein sequence ID" value="EEF80203.1"/>
    <property type="molecule type" value="Genomic_DNA"/>
</dbReference>
<keyword evidence="2" id="KW-1133">Transmembrane helix</keyword>
<organism evidence="8 9">
    <name type="scientific">Methylophaga thiooxydans DMS010</name>
    <dbReference type="NCBI Taxonomy" id="637616"/>
    <lineage>
        <taxon>Bacteria</taxon>
        <taxon>Pseudomonadati</taxon>
        <taxon>Pseudomonadota</taxon>
        <taxon>Gammaproteobacteria</taxon>
        <taxon>Thiotrichales</taxon>
        <taxon>Piscirickettsiaceae</taxon>
        <taxon>Methylophaga</taxon>
    </lineage>
</organism>
<evidence type="ECO:0000313" key="4">
    <source>
        <dbReference type="EMBL" id="EEF79703.1"/>
    </source>
</evidence>
<feature type="region of interest" description="Disordered" evidence="1">
    <location>
        <begin position="130"/>
        <end position="153"/>
    </location>
</feature>
<dbReference type="EMBL" id="GG657898">
    <property type="protein sequence ID" value="EEF79703.1"/>
    <property type="molecule type" value="Genomic_DNA"/>
</dbReference>
<reference evidence="8 9" key="2">
    <citation type="journal article" date="2011" name="J. Bacteriol.">
        <title>Draft genome sequence of the chemolithoheterotrophic, halophilic methylotroph Methylophaga thiooxydans DMS010.</title>
        <authorList>
            <person name="Boden R."/>
            <person name="Ferriera S."/>
            <person name="Johnson J."/>
            <person name="Kelly D.P."/>
            <person name="Murrell J.C."/>
            <person name="Schafer H."/>
        </authorList>
    </citation>
    <scope>NUCLEOTIDE SEQUENCE [LARGE SCALE GENOMIC DNA]</scope>
    <source>
        <strain evidence="8 9">DMS010</strain>
    </source>
</reference>
<gene>
    <name evidence="6" type="ORF">MDMS009_1033</name>
    <name evidence="5" type="ORF">MDMS009_1099</name>
    <name evidence="4" type="ORF">MDMS009_1641</name>
    <name evidence="3" type="ORF">MDMS009_2427</name>
    <name evidence="8" type="ORF">MDMS009_531</name>
    <name evidence="7" type="ORF">MDMS009_953</name>
</gene>
<evidence type="ECO:0000313" key="5">
    <source>
        <dbReference type="EMBL" id="EEF80203.1"/>
    </source>
</evidence>
<name>C0N325_9GAMM</name>
<dbReference type="EMBL" id="GG657888">
    <property type="protein sequence ID" value="EEF80804.1"/>
    <property type="molecule type" value="Genomic_DNA"/>
</dbReference>
<dbReference type="EMBL" id="GG657892">
    <property type="protein sequence ID" value="EEF80628.1"/>
    <property type="molecule type" value="Genomic_DNA"/>
</dbReference>
<keyword evidence="2" id="KW-0812">Transmembrane</keyword>
<dbReference type="AlphaFoldDB" id="C0N325"/>
<protein>
    <submittedName>
        <fullName evidence="8">Uncharacterized protein</fullName>
    </submittedName>
</protein>
<accession>C0N325</accession>
<evidence type="ECO:0000313" key="3">
    <source>
        <dbReference type="EMBL" id="EEF78910.1"/>
    </source>
</evidence>
<dbReference type="EMBL" id="GG657893">
    <property type="protein sequence ID" value="EEF80420.1"/>
    <property type="molecule type" value="Genomic_DNA"/>
</dbReference>
<evidence type="ECO:0000313" key="9">
    <source>
        <dbReference type="Proteomes" id="UP000004679"/>
    </source>
</evidence>
<feature type="transmembrane region" description="Helical" evidence="2">
    <location>
        <begin position="37"/>
        <end position="58"/>
    </location>
</feature>
<feature type="transmembrane region" description="Helical" evidence="2">
    <location>
        <begin position="90"/>
        <end position="108"/>
    </location>
</feature>
<keyword evidence="9" id="KW-1185">Reference proteome</keyword>